<dbReference type="Gene3D" id="3.40.50.10330">
    <property type="entry name" value="Probable inorganic polyphosphate/atp-NAD kinase, domain 1"/>
    <property type="match status" value="1"/>
</dbReference>
<dbReference type="InterPro" id="IPR017438">
    <property type="entry name" value="ATP-NAD_kinase_N"/>
</dbReference>
<name>A0AAW0HGM1_MYOGA</name>
<dbReference type="PROSITE" id="PS50081">
    <property type="entry name" value="ZF_DAG_PE_2"/>
    <property type="match status" value="1"/>
</dbReference>
<dbReference type="InterPro" id="IPR016064">
    <property type="entry name" value="NAD/diacylglycerol_kinase_sf"/>
</dbReference>
<feature type="compositionally biased region" description="Pro residues" evidence="18">
    <location>
        <begin position="471"/>
        <end position="492"/>
    </location>
</feature>
<dbReference type="InterPro" id="IPR037607">
    <property type="entry name" value="DGK"/>
</dbReference>
<evidence type="ECO:0000256" key="4">
    <source>
        <dbReference type="ARBA" id="ARBA00022723"/>
    </source>
</evidence>
<dbReference type="Gene3D" id="1.10.238.10">
    <property type="entry name" value="EF-hand"/>
    <property type="match status" value="1"/>
</dbReference>
<dbReference type="AlphaFoldDB" id="A0AAW0HGM1"/>
<dbReference type="GO" id="GO:0005886">
    <property type="term" value="C:plasma membrane"/>
    <property type="evidence" value="ECO:0007669"/>
    <property type="project" value="TreeGrafter"/>
</dbReference>
<dbReference type="SUPFAM" id="SSF57889">
    <property type="entry name" value="Cysteine-rich domain"/>
    <property type="match status" value="1"/>
</dbReference>
<accession>A0AAW0HGM1</accession>
<comment type="caution">
    <text evidence="22">The sequence shown here is derived from an EMBL/GenBank/DDBJ whole genome shotgun (WGS) entry which is preliminary data.</text>
</comment>
<dbReference type="Pfam" id="PF00781">
    <property type="entry name" value="DAGK_cat"/>
    <property type="match status" value="1"/>
</dbReference>
<feature type="region of interest" description="Disordered" evidence="18">
    <location>
        <begin position="471"/>
        <end position="497"/>
    </location>
</feature>
<dbReference type="FunFam" id="3.30.60.20:FF:000047">
    <property type="entry name" value="Diacylglycerol kinase"/>
    <property type="match status" value="1"/>
</dbReference>
<keyword evidence="10" id="KW-0106">Calcium</keyword>
<evidence type="ECO:0000256" key="7">
    <source>
        <dbReference type="ARBA" id="ARBA00022771"/>
    </source>
</evidence>
<evidence type="ECO:0000259" key="20">
    <source>
        <dbReference type="PROSITE" id="PS50146"/>
    </source>
</evidence>
<dbReference type="FunFam" id="1.10.238.10:FF:000017">
    <property type="entry name" value="Diacylglycerol kinase"/>
    <property type="match status" value="1"/>
</dbReference>
<dbReference type="SMART" id="SM00045">
    <property type="entry name" value="DAGKa"/>
    <property type="match status" value="1"/>
</dbReference>
<dbReference type="SUPFAM" id="SSF47473">
    <property type="entry name" value="EF-hand"/>
    <property type="match status" value="2"/>
</dbReference>
<dbReference type="InterPro" id="IPR038199">
    <property type="entry name" value="DGK_typeI_N_sf"/>
</dbReference>
<dbReference type="Pfam" id="PF13499">
    <property type="entry name" value="EF-hand_7"/>
    <property type="match status" value="1"/>
</dbReference>
<dbReference type="Pfam" id="PF00130">
    <property type="entry name" value="C1_1"/>
    <property type="match status" value="1"/>
</dbReference>
<dbReference type="PROSITE" id="PS00018">
    <property type="entry name" value="EF_HAND_1"/>
    <property type="match status" value="2"/>
</dbReference>
<evidence type="ECO:0000259" key="21">
    <source>
        <dbReference type="PROSITE" id="PS50222"/>
    </source>
</evidence>
<dbReference type="EC" id="2.7.1.107" evidence="17"/>
<organism evidence="22 23">
    <name type="scientific">Myodes glareolus</name>
    <name type="common">Bank vole</name>
    <name type="synonym">Clethrionomys glareolus</name>
    <dbReference type="NCBI Taxonomy" id="447135"/>
    <lineage>
        <taxon>Eukaryota</taxon>
        <taxon>Metazoa</taxon>
        <taxon>Chordata</taxon>
        <taxon>Craniata</taxon>
        <taxon>Vertebrata</taxon>
        <taxon>Euteleostomi</taxon>
        <taxon>Mammalia</taxon>
        <taxon>Eutheria</taxon>
        <taxon>Euarchontoglires</taxon>
        <taxon>Glires</taxon>
        <taxon>Rodentia</taxon>
        <taxon>Myomorpha</taxon>
        <taxon>Muroidea</taxon>
        <taxon>Cricetidae</taxon>
        <taxon>Arvicolinae</taxon>
        <taxon>Myodes</taxon>
    </lineage>
</organism>
<dbReference type="Pfam" id="PF00609">
    <property type="entry name" value="DAGK_acc"/>
    <property type="match status" value="1"/>
</dbReference>
<keyword evidence="5" id="KW-0677">Repeat</keyword>
<evidence type="ECO:0000256" key="15">
    <source>
        <dbReference type="ARBA" id="ARBA00023400"/>
    </source>
</evidence>
<keyword evidence="8 17" id="KW-0418">Kinase</keyword>
<protein>
    <recommendedName>
        <fullName evidence="17">Diacylglycerol kinase</fullName>
        <shortName evidence="17">DAG kinase</shortName>
        <ecNumber evidence="17">2.7.1.107</ecNumber>
    </recommendedName>
</protein>
<evidence type="ECO:0000256" key="16">
    <source>
        <dbReference type="ARBA" id="ARBA00023411"/>
    </source>
</evidence>
<evidence type="ECO:0000256" key="13">
    <source>
        <dbReference type="ARBA" id="ARBA00023371"/>
    </source>
</evidence>
<keyword evidence="23" id="KW-1185">Reference proteome</keyword>
<comment type="catalytic activity">
    <reaction evidence="16">
        <text>a 1,2-diacyl-sn-glycerol + ATP = a 1,2-diacyl-sn-glycero-3-phosphate + ADP + H(+)</text>
        <dbReference type="Rhea" id="RHEA:10272"/>
        <dbReference type="ChEBI" id="CHEBI:15378"/>
        <dbReference type="ChEBI" id="CHEBI:17815"/>
        <dbReference type="ChEBI" id="CHEBI:30616"/>
        <dbReference type="ChEBI" id="CHEBI:58608"/>
        <dbReference type="ChEBI" id="CHEBI:456216"/>
        <dbReference type="EC" id="2.7.1.107"/>
    </reaction>
    <physiologicalReaction direction="left-to-right" evidence="16">
        <dbReference type="Rhea" id="RHEA:10273"/>
    </physiologicalReaction>
</comment>
<evidence type="ECO:0000256" key="5">
    <source>
        <dbReference type="ARBA" id="ARBA00022737"/>
    </source>
</evidence>
<keyword evidence="6 17" id="KW-0547">Nucleotide-binding</keyword>
<evidence type="ECO:0000313" key="23">
    <source>
        <dbReference type="Proteomes" id="UP001488838"/>
    </source>
</evidence>
<evidence type="ECO:0000256" key="2">
    <source>
        <dbReference type="ARBA" id="ARBA00009280"/>
    </source>
</evidence>
<feature type="domain" description="EF-hand" evidence="21">
    <location>
        <begin position="226"/>
        <end position="261"/>
    </location>
</feature>
<keyword evidence="7" id="KW-0863">Zinc-finger</keyword>
<feature type="domain" description="DAGKc" evidence="20">
    <location>
        <begin position="580"/>
        <end position="738"/>
    </location>
</feature>
<keyword evidence="12" id="KW-0443">Lipid metabolism</keyword>
<comment type="similarity">
    <text evidence="2 17">Belongs to the eukaryotic diacylglycerol kinase family.</text>
</comment>
<dbReference type="EMBL" id="JBBHLL010000514">
    <property type="protein sequence ID" value="KAK7801277.1"/>
    <property type="molecule type" value="Genomic_DNA"/>
</dbReference>
<feature type="domain" description="EF-hand" evidence="21">
    <location>
        <begin position="271"/>
        <end position="306"/>
    </location>
</feature>
<evidence type="ECO:0000256" key="12">
    <source>
        <dbReference type="ARBA" id="ARBA00023098"/>
    </source>
</evidence>
<dbReference type="GO" id="GO:0008270">
    <property type="term" value="F:zinc ion binding"/>
    <property type="evidence" value="ECO:0007669"/>
    <property type="project" value="UniProtKB-KW"/>
</dbReference>
<dbReference type="PANTHER" id="PTHR11255">
    <property type="entry name" value="DIACYLGLYCEROL KINASE"/>
    <property type="match status" value="1"/>
</dbReference>
<evidence type="ECO:0000313" key="22">
    <source>
        <dbReference type="EMBL" id="KAK7801277.1"/>
    </source>
</evidence>
<gene>
    <name evidence="22" type="ORF">U0070_025766</name>
</gene>
<dbReference type="GO" id="GO:0005509">
    <property type="term" value="F:calcium ion binding"/>
    <property type="evidence" value="ECO:0007669"/>
    <property type="project" value="InterPro"/>
</dbReference>
<dbReference type="InterPro" id="IPR002219">
    <property type="entry name" value="PKC_DAG/PE"/>
</dbReference>
<dbReference type="InterPro" id="IPR046349">
    <property type="entry name" value="C1-like_sf"/>
</dbReference>
<dbReference type="InterPro" id="IPR001206">
    <property type="entry name" value="Diacylglycerol_kinase_cat_dom"/>
</dbReference>
<dbReference type="InterPro" id="IPR018247">
    <property type="entry name" value="EF_Hand_1_Ca_BS"/>
</dbReference>
<feature type="region of interest" description="Disordered" evidence="18">
    <location>
        <begin position="1"/>
        <end position="53"/>
    </location>
</feature>
<keyword evidence="11 17" id="KW-0067">ATP-binding</keyword>
<dbReference type="GO" id="GO:0005524">
    <property type="term" value="F:ATP binding"/>
    <property type="evidence" value="ECO:0007669"/>
    <property type="project" value="UniProtKB-KW"/>
</dbReference>
<dbReference type="InterPro" id="IPR000756">
    <property type="entry name" value="Diacylglycerol_kin_accessory"/>
</dbReference>
<dbReference type="PROSITE" id="PS50222">
    <property type="entry name" value="EF_HAND_2"/>
    <property type="match status" value="2"/>
</dbReference>
<evidence type="ECO:0000256" key="17">
    <source>
        <dbReference type="RuleBase" id="RU361128"/>
    </source>
</evidence>
<dbReference type="PANTHER" id="PTHR11255:SF38">
    <property type="entry name" value="DIACYLGLYCEROL KINASE ALPHA"/>
    <property type="match status" value="1"/>
</dbReference>
<evidence type="ECO:0000256" key="3">
    <source>
        <dbReference type="ARBA" id="ARBA00022679"/>
    </source>
</evidence>
<dbReference type="Gene3D" id="3.30.60.20">
    <property type="match status" value="2"/>
</dbReference>
<evidence type="ECO:0000256" key="6">
    <source>
        <dbReference type="ARBA" id="ARBA00022741"/>
    </source>
</evidence>
<dbReference type="Pfam" id="PF14513">
    <property type="entry name" value="DAG_kinase_N"/>
    <property type="match status" value="1"/>
</dbReference>
<dbReference type="SMART" id="SM00109">
    <property type="entry name" value="C1"/>
    <property type="match status" value="2"/>
</dbReference>
<dbReference type="Gene3D" id="1.10.238.110">
    <property type="entry name" value="Diacylglycerol kinase alpha"/>
    <property type="match status" value="1"/>
</dbReference>
<keyword evidence="9" id="KW-0862">Zinc</keyword>
<dbReference type="PROSITE" id="PS00479">
    <property type="entry name" value="ZF_DAG_PE_1"/>
    <property type="match status" value="1"/>
</dbReference>
<dbReference type="Proteomes" id="UP001488838">
    <property type="component" value="Unassembled WGS sequence"/>
</dbReference>
<dbReference type="GO" id="GO:0006654">
    <property type="term" value="P:phosphatidic acid biosynthetic process"/>
    <property type="evidence" value="ECO:0007669"/>
    <property type="project" value="UniProtKB-ARBA"/>
</dbReference>
<keyword evidence="3 17" id="KW-0808">Transferase</keyword>
<dbReference type="InterPro" id="IPR002048">
    <property type="entry name" value="EF_hand_dom"/>
</dbReference>
<dbReference type="Gene3D" id="2.60.200.40">
    <property type="match status" value="1"/>
</dbReference>
<evidence type="ECO:0000259" key="19">
    <source>
        <dbReference type="PROSITE" id="PS50081"/>
    </source>
</evidence>
<dbReference type="InterPro" id="IPR011992">
    <property type="entry name" value="EF-hand-dom_pair"/>
</dbReference>
<comment type="catalytic activity">
    <reaction evidence="13">
        <text>1,2-di-(9Z-octadecenoyl)-sn-glycerol + ATP = 1,2-di-(9Z-octadecenoyl)-sn-glycero-3-phosphate + ADP + H(+)</text>
        <dbReference type="Rhea" id="RHEA:40327"/>
        <dbReference type="ChEBI" id="CHEBI:15378"/>
        <dbReference type="ChEBI" id="CHEBI:30616"/>
        <dbReference type="ChEBI" id="CHEBI:52333"/>
        <dbReference type="ChEBI" id="CHEBI:74546"/>
        <dbReference type="ChEBI" id="CHEBI:456216"/>
    </reaction>
    <physiologicalReaction direction="left-to-right" evidence="13">
        <dbReference type="Rhea" id="RHEA:40328"/>
    </physiologicalReaction>
</comment>
<evidence type="ECO:0000256" key="8">
    <source>
        <dbReference type="ARBA" id="ARBA00022777"/>
    </source>
</evidence>
<dbReference type="FunFam" id="1.10.238.110:FF:000004">
    <property type="entry name" value="Diacylglycerol kinase"/>
    <property type="match status" value="1"/>
</dbReference>
<dbReference type="InterPro" id="IPR029477">
    <property type="entry name" value="DAG_kinase_typeI_N"/>
</dbReference>
<dbReference type="SMART" id="SM00046">
    <property type="entry name" value="DAGKc"/>
    <property type="match status" value="1"/>
</dbReference>
<dbReference type="GO" id="GO:0004143">
    <property type="term" value="F:ATP-dependent diacylglycerol kinase activity"/>
    <property type="evidence" value="ECO:0007669"/>
    <property type="project" value="UniProtKB-EC"/>
</dbReference>
<feature type="domain" description="Phorbol-ester/DAG-type" evidence="19">
    <location>
        <begin position="321"/>
        <end position="369"/>
    </location>
</feature>
<feature type="compositionally biased region" description="Low complexity" evidence="18">
    <location>
        <begin position="39"/>
        <end position="48"/>
    </location>
</feature>
<evidence type="ECO:0000256" key="18">
    <source>
        <dbReference type="SAM" id="MobiDB-lite"/>
    </source>
</evidence>
<evidence type="ECO:0000256" key="11">
    <source>
        <dbReference type="ARBA" id="ARBA00022840"/>
    </source>
</evidence>
<dbReference type="PROSITE" id="PS50146">
    <property type="entry name" value="DAGK"/>
    <property type="match status" value="1"/>
</dbReference>
<keyword evidence="4" id="KW-0479">Metal-binding</keyword>
<feature type="compositionally biased region" description="Basic and acidic residues" evidence="18">
    <location>
        <begin position="13"/>
        <end position="26"/>
    </location>
</feature>
<dbReference type="SMART" id="SM00054">
    <property type="entry name" value="EFh"/>
    <property type="match status" value="2"/>
</dbReference>
<dbReference type="CDD" id="cd00051">
    <property type="entry name" value="EFh"/>
    <property type="match status" value="1"/>
</dbReference>
<dbReference type="GO" id="GO:0007200">
    <property type="term" value="P:phospholipase C-activating G protein-coupled receptor signaling pathway"/>
    <property type="evidence" value="ECO:0007669"/>
    <property type="project" value="InterPro"/>
</dbReference>
<proteinExistence type="inferred from homology"/>
<dbReference type="SUPFAM" id="SSF111331">
    <property type="entry name" value="NAD kinase/diacylglycerol kinase-like"/>
    <property type="match status" value="1"/>
</dbReference>
<dbReference type="GO" id="GO:0046339">
    <property type="term" value="P:diacylglycerol metabolic process"/>
    <property type="evidence" value="ECO:0007669"/>
    <property type="project" value="UniProtKB-ARBA"/>
</dbReference>
<sequence length="914" mass="101166">MSSGLLRPSSDGELSRGEVEPREPRPTRTLSHRGRRASEGAALPAGAAASGGGSVDSWNRLLTGFALDRGSCRRAEQDPGVIIPSHSEVYPPKHKPKRNKLYYRVLFVLLLKRRKRMAKEKGLISPEDFAQLQQYMEYSTRKVSDVLKLFKDGDMTRFCQEDVIGFVGFEQFLKLYLEVDEVPHHLCWSLFWSFHASQSLEMTMSRGNVICLSDVSCYFSLLEGGRPEDKLEFTFKLYDSDRNGILDSSEVERIILQMIRVAEYLDWDVSELKPILQEMMKEIDYDGSGSVSLEEWVRAGATTVPLLVLLGVDMTLKDDGVHMWRPKRFPRPVYCNLCELSIGLGKQGLSCNLCKYTVHDHCAMKAQPCEVSTYAKSRKDIGVSDPTPNSFPTLPTPGPCPHSLPHKTFLDKALPFSPKVQSHVWVRGGCDSGRCDRCQKKIRIYHSLTGLHCVWCHLEVGSGAVFAPPRPAQPSLAPPRPFPPSLAPPSPRLRPEHPTSLTATVILAPEGSLSCPDSQIHDDCLQAVGTECDCGPLRDHILPPSSIYPTVLASVSDRKLKTADDASLSTIDALRIDPVPNTHPLLVFVNPKSGGKQGQRVLWKFQYMLNPRQVFNLKKDGPEQGLKFFRDVPQFRVLVCGGDGTVGWILESIGQCRERSLWAGDGEVVLQGQPLHPFSSPASSDKANLPVVPPVAVLPLGTGNDLARYEGENLGKILKDIETSKVVYLDRWHLEVTLQTNEKSDPVPSQIINNYFSIGVICGKPLDLSNLSLEGIAVLNIPSTHGGSNLWGDIRRPHGDTSSINQALGSAAKIITDPDILKTSVPDMSDKRLEVVGIEGALEMGQIYTKLKSAGHRLAKCSEITFQTTKTLPMQIDGEPWMQAPCTIKITYKNQMPMLMGPAPNSNNFFGFWS</sequence>
<evidence type="ECO:0000256" key="1">
    <source>
        <dbReference type="ARBA" id="ARBA00005175"/>
    </source>
</evidence>
<comment type="pathway">
    <text evidence="1">Lipid metabolism; glycerolipid metabolism.</text>
</comment>
<comment type="catalytic activity">
    <reaction evidence="14">
        <text>1,2-didecanoyl-sn-glycerol + ATP = 1,2-didecanoyl-sn-glycero-3-phosphate + ADP + H(+)</text>
        <dbReference type="Rhea" id="RHEA:43428"/>
        <dbReference type="ChEBI" id="CHEBI:15378"/>
        <dbReference type="ChEBI" id="CHEBI:18155"/>
        <dbReference type="ChEBI" id="CHEBI:30616"/>
        <dbReference type="ChEBI" id="CHEBI:78227"/>
        <dbReference type="ChEBI" id="CHEBI:456216"/>
    </reaction>
    <physiologicalReaction direction="left-to-right" evidence="14">
        <dbReference type="Rhea" id="RHEA:43429"/>
    </physiologicalReaction>
</comment>
<reference evidence="22 23" key="1">
    <citation type="journal article" date="2023" name="bioRxiv">
        <title>Conserved and derived expression patterns and positive selection on dental genes reveal complex evolutionary context of ever-growing rodent molars.</title>
        <authorList>
            <person name="Calamari Z.T."/>
            <person name="Song A."/>
            <person name="Cohen E."/>
            <person name="Akter M."/>
            <person name="Roy R.D."/>
            <person name="Hallikas O."/>
            <person name="Christensen M.M."/>
            <person name="Li P."/>
            <person name="Marangoni P."/>
            <person name="Jernvall J."/>
            <person name="Klein O.D."/>
        </authorList>
    </citation>
    <scope>NUCLEOTIDE SEQUENCE [LARGE SCALE GENOMIC DNA]</scope>
    <source>
        <strain evidence="22">V071</strain>
    </source>
</reference>
<evidence type="ECO:0000256" key="10">
    <source>
        <dbReference type="ARBA" id="ARBA00022837"/>
    </source>
</evidence>
<comment type="catalytic activity">
    <reaction evidence="15">
        <text>1-octadecanoyl-2-(5Z,8Z,11Z,14Z-eicosatetraenoyl)-sn-glycerol + ATP = 1-octadecanoyl-2-(5Z,8Z,11Z,14Z-eicosatetraenoyl)-sn-glycero-3-phosphate + ADP + H(+)</text>
        <dbReference type="Rhea" id="RHEA:40323"/>
        <dbReference type="ChEBI" id="CHEBI:15378"/>
        <dbReference type="ChEBI" id="CHEBI:30616"/>
        <dbReference type="ChEBI" id="CHEBI:75728"/>
        <dbReference type="ChEBI" id="CHEBI:77091"/>
        <dbReference type="ChEBI" id="CHEBI:456216"/>
    </reaction>
    <physiologicalReaction direction="left-to-right" evidence="15">
        <dbReference type="Rhea" id="RHEA:40324"/>
    </physiologicalReaction>
</comment>
<evidence type="ECO:0000256" key="14">
    <source>
        <dbReference type="ARBA" id="ARBA00023395"/>
    </source>
</evidence>
<evidence type="ECO:0000256" key="9">
    <source>
        <dbReference type="ARBA" id="ARBA00022833"/>
    </source>
</evidence>